<dbReference type="AlphaFoldDB" id="A0A5N6XF21"/>
<protein>
    <recommendedName>
        <fullName evidence="6">DUF1446-domain-containing protein</fullName>
    </recommendedName>
</protein>
<dbReference type="Proteomes" id="UP000325945">
    <property type="component" value="Unassembled WGS sequence"/>
</dbReference>
<dbReference type="InterPro" id="IPR056362">
    <property type="entry name" value="AtuA-like_ferredoxin_dom"/>
</dbReference>
<evidence type="ECO:0000313" key="4">
    <source>
        <dbReference type="EMBL" id="KAE8331418.1"/>
    </source>
</evidence>
<dbReference type="InterPro" id="IPR010839">
    <property type="entry name" value="AtuA_N"/>
</dbReference>
<dbReference type="Pfam" id="PF07287">
    <property type="entry name" value="AtuA"/>
    <property type="match status" value="1"/>
</dbReference>
<evidence type="ECO:0000259" key="3">
    <source>
        <dbReference type="Pfam" id="PF23544"/>
    </source>
</evidence>
<dbReference type="Pfam" id="PF23544">
    <property type="entry name" value="AtuA_ferredoxin"/>
    <property type="match status" value="1"/>
</dbReference>
<keyword evidence="5" id="KW-1185">Reference proteome</keyword>
<feature type="region of interest" description="Disordered" evidence="1">
    <location>
        <begin position="473"/>
        <end position="495"/>
    </location>
</feature>
<accession>A0A5N6XF21</accession>
<proteinExistence type="predicted"/>
<organism evidence="4 5">
    <name type="scientific">Aspergillus sergii</name>
    <dbReference type="NCBI Taxonomy" id="1034303"/>
    <lineage>
        <taxon>Eukaryota</taxon>
        <taxon>Fungi</taxon>
        <taxon>Dikarya</taxon>
        <taxon>Ascomycota</taxon>
        <taxon>Pezizomycotina</taxon>
        <taxon>Eurotiomycetes</taxon>
        <taxon>Eurotiomycetidae</taxon>
        <taxon>Eurotiales</taxon>
        <taxon>Aspergillaceae</taxon>
        <taxon>Aspergillus</taxon>
        <taxon>Aspergillus subgen. Circumdati</taxon>
    </lineage>
</organism>
<evidence type="ECO:0008006" key="6">
    <source>
        <dbReference type="Google" id="ProtNLM"/>
    </source>
</evidence>
<feature type="domain" description="AtuA-like ferredoxin-fold" evidence="3">
    <location>
        <begin position="506"/>
        <end position="605"/>
    </location>
</feature>
<feature type="domain" description="Acyclic terpene utilisation N-terminal" evidence="2">
    <location>
        <begin position="5"/>
        <end position="461"/>
    </location>
</feature>
<reference evidence="5" key="1">
    <citation type="submission" date="2019-04" db="EMBL/GenBank/DDBJ databases">
        <title>Friends and foes A comparative genomics studyof 23 Aspergillus species from section Flavi.</title>
        <authorList>
            <consortium name="DOE Joint Genome Institute"/>
            <person name="Kjaerbolling I."/>
            <person name="Vesth T."/>
            <person name="Frisvad J.C."/>
            <person name="Nybo J.L."/>
            <person name="Theobald S."/>
            <person name="Kildgaard S."/>
            <person name="Isbrandt T."/>
            <person name="Kuo A."/>
            <person name="Sato A."/>
            <person name="Lyhne E.K."/>
            <person name="Kogle M.E."/>
            <person name="Wiebenga A."/>
            <person name="Kun R.S."/>
            <person name="Lubbers R.J."/>
            <person name="Makela M.R."/>
            <person name="Barry K."/>
            <person name="Chovatia M."/>
            <person name="Clum A."/>
            <person name="Daum C."/>
            <person name="Haridas S."/>
            <person name="He G."/>
            <person name="LaButti K."/>
            <person name="Lipzen A."/>
            <person name="Mondo S."/>
            <person name="Riley R."/>
            <person name="Salamov A."/>
            <person name="Simmons B.A."/>
            <person name="Magnuson J.K."/>
            <person name="Henrissat B."/>
            <person name="Mortensen U.H."/>
            <person name="Larsen T.O."/>
            <person name="Devries R.P."/>
            <person name="Grigoriev I.V."/>
            <person name="Machida M."/>
            <person name="Baker S.E."/>
            <person name="Andersen M.R."/>
        </authorList>
    </citation>
    <scope>NUCLEOTIDE SEQUENCE [LARGE SCALE GENOMIC DNA]</scope>
    <source>
        <strain evidence="5">CBS 130017</strain>
    </source>
</reference>
<sequence>MTRPIRIANCSGAISDPGVHMYNQAKYGPVDVITGDYLAEVNLAEHAEAMANAAHPGWAATAWDGLQQSLELLDEKRIKVVINGGSLNPKGLAEKTFDLVRQKGLNLTVAYVDGDNLTSRAPQILSDIKDGKLHHLDDANGEVKLEKGSLSFLDHPDTMPIVTANAYLGFRAIKRGLDEGADIIICGRVADASPVIGAAAWWHGWQEDDFDALAGALVGGHLIECSTYVTGANFAGFYKYNTQDLLNLCLPIAEIDAHGKVTVTKHEALHGFVTVDTVKCQLLYELQGNIYLNSDVKADLTDVQIVEQAPNRVHVSGIKGYSPPPTTKLAVFYRAGYQCEATFNACGYSIEKKWDLQEAQIRSKLNEWQVLDKFDILEIQRIGQAKENPDSQFASTAYCRVFAQAKDAATVEKLGEAWMFNGMAHYAGMHCSLDMRTLAPKKYLGFYPAVISQSELDESVNLLGASKPKRFTVGPPKKTEPLAPRQNYETKNPVPLSQFGPTVTRPLGDIALARSGDKGGNVNFGLYVQTAEMWDWLRSFMTRQKMQELMGKDWKGWYFMERVEMPYIYAVHFVIYGPLGRGVSSSRLLDGLGKGFGEFIRAVHVPIPTKFLDA</sequence>
<dbReference type="EMBL" id="ML741769">
    <property type="protein sequence ID" value="KAE8331418.1"/>
    <property type="molecule type" value="Genomic_DNA"/>
</dbReference>
<dbReference type="PANTHER" id="PTHR47585:SF1">
    <property type="entry name" value="DUF1446 DOMAIN-CONTAINING PROTEIN"/>
    <property type="match status" value="1"/>
</dbReference>
<gene>
    <name evidence="4" type="ORF">BDV39DRAFT_218729</name>
</gene>
<evidence type="ECO:0000256" key="1">
    <source>
        <dbReference type="SAM" id="MobiDB-lite"/>
    </source>
</evidence>
<name>A0A5N6XF21_9EURO</name>
<evidence type="ECO:0000259" key="2">
    <source>
        <dbReference type="Pfam" id="PF07287"/>
    </source>
</evidence>
<evidence type="ECO:0000313" key="5">
    <source>
        <dbReference type="Proteomes" id="UP000325945"/>
    </source>
</evidence>
<dbReference type="PANTHER" id="PTHR47585">
    <property type="match status" value="1"/>
</dbReference>